<dbReference type="Gene3D" id="3.40.190.10">
    <property type="entry name" value="Periplasmic binding protein-like II"/>
    <property type="match status" value="2"/>
</dbReference>
<dbReference type="EMBL" id="BAAAEW010000037">
    <property type="protein sequence ID" value="GAA0763525.1"/>
    <property type="molecule type" value="Genomic_DNA"/>
</dbReference>
<evidence type="ECO:0000313" key="3">
    <source>
        <dbReference type="EMBL" id="GAA0763525.1"/>
    </source>
</evidence>
<keyword evidence="1" id="KW-0732">Signal</keyword>
<comment type="caution">
    <text evidence="3">The sequence shown here is derived from an EMBL/GenBank/DDBJ whole genome shotgun (WGS) entry which is preliminary data.</text>
</comment>
<dbReference type="PANTHER" id="PTHR35936">
    <property type="entry name" value="MEMBRANE-BOUND LYTIC MUREIN TRANSGLYCOSYLASE F"/>
    <property type="match status" value="1"/>
</dbReference>
<evidence type="ECO:0000259" key="2">
    <source>
        <dbReference type="SMART" id="SM00062"/>
    </source>
</evidence>
<name>A0ABN1KDM7_9BURK</name>
<accession>A0ABN1KDM7</accession>
<evidence type="ECO:0000256" key="1">
    <source>
        <dbReference type="ARBA" id="ARBA00022729"/>
    </source>
</evidence>
<dbReference type="Proteomes" id="UP001500279">
    <property type="component" value="Unassembled WGS sequence"/>
</dbReference>
<feature type="domain" description="Solute-binding protein family 3/N-terminal" evidence="2">
    <location>
        <begin position="34"/>
        <end position="261"/>
    </location>
</feature>
<protein>
    <submittedName>
        <fullName evidence="3">Ectoine/hydroxyectoine ABC transporter substrate-binding protein EhuB</fullName>
    </submittedName>
</protein>
<gene>
    <name evidence="3" type="primary">ehuB</name>
    <name evidence="3" type="ORF">GCM10009107_48940</name>
</gene>
<reference evidence="3 4" key="1">
    <citation type="journal article" date="2019" name="Int. J. Syst. Evol. Microbiol.">
        <title>The Global Catalogue of Microorganisms (GCM) 10K type strain sequencing project: providing services to taxonomists for standard genome sequencing and annotation.</title>
        <authorList>
            <consortium name="The Broad Institute Genomics Platform"/>
            <consortium name="The Broad Institute Genome Sequencing Center for Infectious Disease"/>
            <person name="Wu L."/>
            <person name="Ma J."/>
        </authorList>
    </citation>
    <scope>NUCLEOTIDE SEQUENCE [LARGE SCALE GENOMIC DNA]</scope>
    <source>
        <strain evidence="3 4">JCM 15503</strain>
    </source>
</reference>
<dbReference type="InterPro" id="IPR001638">
    <property type="entry name" value="Solute-binding_3/MltF_N"/>
</dbReference>
<organism evidence="3 4">
    <name type="scientific">Ideonella azotifigens</name>
    <dbReference type="NCBI Taxonomy" id="513160"/>
    <lineage>
        <taxon>Bacteria</taxon>
        <taxon>Pseudomonadati</taxon>
        <taxon>Pseudomonadota</taxon>
        <taxon>Betaproteobacteria</taxon>
        <taxon>Burkholderiales</taxon>
        <taxon>Sphaerotilaceae</taxon>
        <taxon>Ideonella</taxon>
    </lineage>
</organism>
<evidence type="ECO:0000313" key="4">
    <source>
        <dbReference type="Proteomes" id="UP001500279"/>
    </source>
</evidence>
<dbReference type="SUPFAM" id="SSF53850">
    <property type="entry name" value="Periplasmic binding protein-like II"/>
    <property type="match status" value="1"/>
</dbReference>
<proteinExistence type="predicted"/>
<dbReference type="SMART" id="SM00062">
    <property type="entry name" value="PBPb"/>
    <property type="match status" value="1"/>
</dbReference>
<sequence>MVGAALLTLGVLLLLVIFSGRPEDALGRVRSAGVLRVGYAIEAPYAQLGADGRVTGESPELARLIAARAGLPAIEWVQTSFDQLIPQLQERRFDLIAAGMFVTRERAGKLLFSEPTERVAAGLLHRSDARLPASLQAMAAEPGLKLAVLSSSVEHQQARQAGLGDARLVVVRDAVEGREAVQQGLAQALMLSLPTVRNLAAVGGAVPMLATPVAEGAEPGWVAFEFHLEDSQLQRHWNKAQAEVVGSPEHRALMQRFGFAPEDLPGPVTLAKLLAPAS</sequence>
<keyword evidence="4" id="KW-1185">Reference proteome</keyword>
<dbReference type="PANTHER" id="PTHR35936:SF17">
    <property type="entry name" value="ARGININE-BINDING EXTRACELLULAR PROTEIN ARTP"/>
    <property type="match status" value="1"/>
</dbReference>
<dbReference type="Pfam" id="PF00497">
    <property type="entry name" value="SBP_bac_3"/>
    <property type="match status" value="1"/>
</dbReference>